<name>A0A9D2QME6_9FIRM</name>
<sequence length="332" mass="37168">MNNRKKPEPFWLKPDGKDYLWGGSRLNDDFSKGIDMSPLAETWECSTHPDGPSVVASGAFAGQTLAAVLKAHPEYLGTHPEAKGELPILIKLIDAKKDLSVQVHPTDAYAREHENGQLGKTEMWYVLDAKKDAKLVYGLYHDVSKGQLRKSIENGTVEKYLQKVPVKKNDLFYIEAGTIHAIGAGVLVAEIQESSNLTYRLYDYDRVDKNGNRRELHIDKALEAANLKASAEPRQPLRVLKYRRGCASELLCRCRYFEVYRMLVNTERCRELVDYQADGTSFRVLLCTDGCGSITFGEGGSLSFFRGDCIFVPADSALMKIHGQAQFLDVRG</sequence>
<keyword evidence="1 3" id="KW-0479">Metal-binding</keyword>
<dbReference type="InterPro" id="IPR014628">
    <property type="entry name" value="Man6P_isomerase_Firm_short"/>
</dbReference>
<dbReference type="SUPFAM" id="SSF51182">
    <property type="entry name" value="RmlC-like cupins"/>
    <property type="match status" value="1"/>
</dbReference>
<feature type="domain" description="Phosphomannose isomerase type I catalytic" evidence="5">
    <location>
        <begin position="12"/>
        <end position="111"/>
    </location>
</feature>
<evidence type="ECO:0000313" key="6">
    <source>
        <dbReference type="EMBL" id="HJC88232.1"/>
    </source>
</evidence>
<dbReference type="AlphaFoldDB" id="A0A9D2QME6"/>
<dbReference type="PANTHER" id="PTHR42742:SF3">
    <property type="entry name" value="FRUCTOKINASE"/>
    <property type="match status" value="1"/>
</dbReference>
<evidence type="ECO:0000259" key="5">
    <source>
        <dbReference type="Pfam" id="PF20511"/>
    </source>
</evidence>
<accession>A0A9D2QME6</accession>
<evidence type="ECO:0000313" key="7">
    <source>
        <dbReference type="Proteomes" id="UP000823922"/>
    </source>
</evidence>
<reference evidence="6" key="2">
    <citation type="submission" date="2021-04" db="EMBL/GenBank/DDBJ databases">
        <authorList>
            <person name="Gilroy R."/>
        </authorList>
    </citation>
    <scope>NUCLEOTIDE SEQUENCE</scope>
    <source>
        <strain evidence="6">ChiBcec1-1630</strain>
    </source>
</reference>
<gene>
    <name evidence="6" type="ORF">H9926_09475</name>
</gene>
<feature type="active site" evidence="4">
    <location>
        <position position="200"/>
    </location>
</feature>
<comment type="caution">
    <text evidence="6">The sequence shown here is derived from an EMBL/GenBank/DDBJ whole genome shotgun (WGS) entry which is preliminary data.</text>
</comment>
<keyword evidence="6" id="KW-0413">Isomerase</keyword>
<evidence type="ECO:0000256" key="3">
    <source>
        <dbReference type="PIRSR" id="PIRSR036894-1"/>
    </source>
</evidence>
<keyword evidence="2 3" id="KW-0862">Zinc</keyword>
<dbReference type="GO" id="GO:0008270">
    <property type="term" value="F:zinc ion binding"/>
    <property type="evidence" value="ECO:0007669"/>
    <property type="project" value="InterPro"/>
</dbReference>
<evidence type="ECO:0000256" key="2">
    <source>
        <dbReference type="ARBA" id="ARBA00022833"/>
    </source>
</evidence>
<dbReference type="Proteomes" id="UP000823922">
    <property type="component" value="Unassembled WGS sequence"/>
</dbReference>
<dbReference type="Gene3D" id="2.60.120.10">
    <property type="entry name" value="Jelly Rolls"/>
    <property type="match status" value="2"/>
</dbReference>
<feature type="binding site" evidence="3">
    <location>
        <position position="122"/>
    </location>
    <ligand>
        <name>Zn(2+)</name>
        <dbReference type="ChEBI" id="CHEBI:29105"/>
    </ligand>
</feature>
<dbReference type="GO" id="GO:0005975">
    <property type="term" value="P:carbohydrate metabolic process"/>
    <property type="evidence" value="ECO:0007669"/>
    <property type="project" value="InterPro"/>
</dbReference>
<dbReference type="EMBL" id="DWVS01000238">
    <property type="protein sequence ID" value="HJC88232.1"/>
    <property type="molecule type" value="Genomic_DNA"/>
</dbReference>
<evidence type="ECO:0000256" key="4">
    <source>
        <dbReference type="PIRSR" id="PIRSR036894-2"/>
    </source>
</evidence>
<dbReference type="PIRSF" id="PIRSF036894">
    <property type="entry name" value="PMI_Firm_short"/>
    <property type="match status" value="1"/>
</dbReference>
<organism evidence="6 7">
    <name type="scientific">Candidatus Eisenbergiella intestinigallinarum</name>
    <dbReference type="NCBI Taxonomy" id="2838549"/>
    <lineage>
        <taxon>Bacteria</taxon>
        <taxon>Bacillati</taxon>
        <taxon>Bacillota</taxon>
        <taxon>Clostridia</taxon>
        <taxon>Lachnospirales</taxon>
        <taxon>Lachnospiraceae</taxon>
        <taxon>Eisenbergiella</taxon>
    </lineage>
</organism>
<dbReference type="PANTHER" id="PTHR42742">
    <property type="entry name" value="TRANSCRIPTIONAL REPRESSOR MPRA"/>
    <property type="match status" value="1"/>
</dbReference>
<evidence type="ECO:0000256" key="1">
    <source>
        <dbReference type="ARBA" id="ARBA00022723"/>
    </source>
</evidence>
<feature type="binding site" evidence="3">
    <location>
        <position position="180"/>
    </location>
    <ligand>
        <name>Zn(2+)</name>
        <dbReference type="ChEBI" id="CHEBI:29105"/>
    </ligand>
</feature>
<dbReference type="InterPro" id="IPR051804">
    <property type="entry name" value="Carb_Metab_Reg_Kinase/Isom"/>
</dbReference>
<protein>
    <submittedName>
        <fullName evidence="6">Class I mannose-6-phosphate isomerase</fullName>
    </submittedName>
</protein>
<proteinExistence type="predicted"/>
<dbReference type="InterPro" id="IPR014710">
    <property type="entry name" value="RmlC-like_jellyroll"/>
</dbReference>
<comment type="cofactor">
    <cofactor evidence="3">
        <name>Zn(2+)</name>
        <dbReference type="ChEBI" id="CHEBI:29105"/>
    </cofactor>
    <text evidence="3">Binds 1 zinc ion per subunit.</text>
</comment>
<dbReference type="InterPro" id="IPR046457">
    <property type="entry name" value="PMI_typeI_cat"/>
</dbReference>
<dbReference type="InterPro" id="IPR011051">
    <property type="entry name" value="RmlC_Cupin_sf"/>
</dbReference>
<dbReference type="Pfam" id="PF20511">
    <property type="entry name" value="PMI_typeI_cat"/>
    <property type="match status" value="1"/>
</dbReference>
<dbReference type="GO" id="GO:0004476">
    <property type="term" value="F:mannose-6-phosphate isomerase activity"/>
    <property type="evidence" value="ECO:0007669"/>
    <property type="project" value="InterPro"/>
</dbReference>
<feature type="binding site" evidence="3">
    <location>
        <position position="104"/>
    </location>
    <ligand>
        <name>Zn(2+)</name>
        <dbReference type="ChEBI" id="CHEBI:29105"/>
    </ligand>
</feature>
<reference evidence="6" key="1">
    <citation type="journal article" date="2021" name="PeerJ">
        <title>Extensive microbial diversity within the chicken gut microbiome revealed by metagenomics and culture.</title>
        <authorList>
            <person name="Gilroy R."/>
            <person name="Ravi A."/>
            <person name="Getino M."/>
            <person name="Pursley I."/>
            <person name="Horton D.L."/>
            <person name="Alikhan N.F."/>
            <person name="Baker D."/>
            <person name="Gharbi K."/>
            <person name="Hall N."/>
            <person name="Watson M."/>
            <person name="Adriaenssens E.M."/>
            <person name="Foster-Nyarko E."/>
            <person name="Jarju S."/>
            <person name="Secka A."/>
            <person name="Antonio M."/>
            <person name="Oren A."/>
            <person name="Chaudhuri R.R."/>
            <person name="La Ragione R."/>
            <person name="Hildebrand F."/>
            <person name="Pallen M.J."/>
        </authorList>
    </citation>
    <scope>NUCLEOTIDE SEQUENCE</scope>
    <source>
        <strain evidence="6">ChiBcec1-1630</strain>
    </source>
</reference>
<dbReference type="CDD" id="cd07010">
    <property type="entry name" value="cupin_PMI_type_I_N_bac"/>
    <property type="match status" value="1"/>
</dbReference>